<accession>A0A2U0TZ25</accession>
<evidence type="ECO:0000313" key="2">
    <source>
        <dbReference type="Proteomes" id="UP000245870"/>
    </source>
</evidence>
<evidence type="ECO:0000313" key="1">
    <source>
        <dbReference type="EMBL" id="PVX48868.1"/>
    </source>
</evidence>
<proteinExistence type="predicted"/>
<organism evidence="1 2">
    <name type="scientific">Hallella colorans</name>
    <dbReference type="NCBI Taxonomy" id="1703337"/>
    <lineage>
        <taxon>Bacteria</taxon>
        <taxon>Pseudomonadati</taxon>
        <taxon>Bacteroidota</taxon>
        <taxon>Bacteroidia</taxon>
        <taxon>Bacteroidales</taxon>
        <taxon>Prevotellaceae</taxon>
        <taxon>Hallella</taxon>
    </lineage>
</organism>
<reference evidence="1 2" key="1">
    <citation type="submission" date="2018-05" db="EMBL/GenBank/DDBJ databases">
        <title>Genomic Encyclopedia of Type Strains, Phase IV (KMG-IV): sequencing the most valuable type-strain genomes for metagenomic binning, comparative biology and taxonomic classification.</title>
        <authorList>
            <person name="Goeker M."/>
        </authorList>
    </citation>
    <scope>NUCLEOTIDE SEQUENCE [LARGE SCALE GENOMIC DNA]</scope>
    <source>
        <strain evidence="1 2">DSM 100333</strain>
    </source>
</reference>
<keyword evidence="2" id="KW-1185">Reference proteome</keyword>
<gene>
    <name evidence="1" type="ORF">C7379_1229</name>
</gene>
<name>A0A2U0TZ25_9BACT</name>
<protein>
    <submittedName>
        <fullName evidence="1">Uncharacterized protein</fullName>
    </submittedName>
</protein>
<dbReference type="RefSeq" id="WP_262500769.1">
    <property type="nucleotide sequence ID" value="NZ_CALDWB010000025.1"/>
</dbReference>
<dbReference type="AlphaFoldDB" id="A0A2U0TZ25"/>
<dbReference type="EMBL" id="QENY01000022">
    <property type="protein sequence ID" value="PVX48868.1"/>
    <property type="molecule type" value="Genomic_DNA"/>
</dbReference>
<dbReference type="Proteomes" id="UP000245870">
    <property type="component" value="Unassembled WGS sequence"/>
</dbReference>
<comment type="caution">
    <text evidence="1">The sequence shown here is derived from an EMBL/GenBank/DDBJ whole genome shotgun (WGS) entry which is preliminary data.</text>
</comment>
<sequence>MADDRQRSAPISSAFFIALARLRATRKTNQQACHITIIRYSTDL</sequence>